<accession>A0A6A5XDF1</accession>
<gene>
    <name evidence="1" type="ORF">BU24DRAFT_46883</name>
</gene>
<proteinExistence type="predicted"/>
<organism evidence="1 2">
    <name type="scientific">Aaosphaeria arxii CBS 175.79</name>
    <dbReference type="NCBI Taxonomy" id="1450172"/>
    <lineage>
        <taxon>Eukaryota</taxon>
        <taxon>Fungi</taxon>
        <taxon>Dikarya</taxon>
        <taxon>Ascomycota</taxon>
        <taxon>Pezizomycotina</taxon>
        <taxon>Dothideomycetes</taxon>
        <taxon>Pleosporomycetidae</taxon>
        <taxon>Pleosporales</taxon>
        <taxon>Pleosporales incertae sedis</taxon>
        <taxon>Aaosphaeria</taxon>
    </lineage>
</organism>
<evidence type="ECO:0000313" key="1">
    <source>
        <dbReference type="EMBL" id="KAF2010836.1"/>
    </source>
</evidence>
<reference evidence="1" key="1">
    <citation type="journal article" date="2020" name="Stud. Mycol.">
        <title>101 Dothideomycetes genomes: a test case for predicting lifestyles and emergence of pathogens.</title>
        <authorList>
            <person name="Haridas S."/>
            <person name="Albert R."/>
            <person name="Binder M."/>
            <person name="Bloem J."/>
            <person name="Labutti K."/>
            <person name="Salamov A."/>
            <person name="Andreopoulos B."/>
            <person name="Baker S."/>
            <person name="Barry K."/>
            <person name="Bills G."/>
            <person name="Bluhm B."/>
            <person name="Cannon C."/>
            <person name="Castanera R."/>
            <person name="Culley D."/>
            <person name="Daum C."/>
            <person name="Ezra D."/>
            <person name="Gonzalez J."/>
            <person name="Henrissat B."/>
            <person name="Kuo A."/>
            <person name="Liang C."/>
            <person name="Lipzen A."/>
            <person name="Lutzoni F."/>
            <person name="Magnuson J."/>
            <person name="Mondo S."/>
            <person name="Nolan M."/>
            <person name="Ohm R."/>
            <person name="Pangilinan J."/>
            <person name="Park H.-J."/>
            <person name="Ramirez L."/>
            <person name="Alfaro M."/>
            <person name="Sun H."/>
            <person name="Tritt A."/>
            <person name="Yoshinaga Y."/>
            <person name="Zwiers L.-H."/>
            <person name="Turgeon B."/>
            <person name="Goodwin S."/>
            <person name="Spatafora J."/>
            <person name="Crous P."/>
            <person name="Grigoriev I."/>
        </authorList>
    </citation>
    <scope>NUCLEOTIDE SEQUENCE</scope>
    <source>
        <strain evidence="1">CBS 175.79</strain>
    </source>
</reference>
<protein>
    <submittedName>
        <fullName evidence="1">Uncharacterized protein</fullName>
    </submittedName>
</protein>
<dbReference type="GeneID" id="54289953"/>
<dbReference type="Proteomes" id="UP000799778">
    <property type="component" value="Unassembled WGS sequence"/>
</dbReference>
<dbReference type="AlphaFoldDB" id="A0A6A5XDF1"/>
<dbReference type="RefSeq" id="XP_033379175.1">
    <property type="nucleotide sequence ID" value="XM_033532556.1"/>
</dbReference>
<dbReference type="EMBL" id="ML978075">
    <property type="protein sequence ID" value="KAF2010836.1"/>
    <property type="molecule type" value="Genomic_DNA"/>
</dbReference>
<name>A0A6A5XDF1_9PLEO</name>
<keyword evidence="2" id="KW-1185">Reference proteome</keyword>
<sequence>MPIAWLWLARSEAASSTAHFPSRFYLSDSSRSYLGWSLVLSTVAAKLSGIQPTSTAASLNMIQHGVTCSTCSIAKRIEQVKQKDAHSAQPLMASSTSSKD</sequence>
<evidence type="ECO:0000313" key="2">
    <source>
        <dbReference type="Proteomes" id="UP000799778"/>
    </source>
</evidence>